<gene>
    <name evidence="1" type="ORF">S01H4_22867</name>
</gene>
<proteinExistence type="predicted"/>
<organism evidence="1">
    <name type="scientific">marine sediment metagenome</name>
    <dbReference type="NCBI Taxonomy" id="412755"/>
    <lineage>
        <taxon>unclassified sequences</taxon>
        <taxon>metagenomes</taxon>
        <taxon>ecological metagenomes</taxon>
    </lineage>
</organism>
<comment type="caution">
    <text evidence="1">The sequence shown here is derived from an EMBL/GenBank/DDBJ whole genome shotgun (WGS) entry which is preliminary data.</text>
</comment>
<dbReference type="EMBL" id="BART01010540">
    <property type="protein sequence ID" value="GAG89365.1"/>
    <property type="molecule type" value="Genomic_DNA"/>
</dbReference>
<reference evidence="1" key="1">
    <citation type="journal article" date="2014" name="Front. Microbiol.">
        <title>High frequency of phylogenetically diverse reductive dehalogenase-homologous genes in deep subseafloor sedimentary metagenomes.</title>
        <authorList>
            <person name="Kawai M."/>
            <person name="Futagami T."/>
            <person name="Toyoda A."/>
            <person name="Takaki Y."/>
            <person name="Nishi S."/>
            <person name="Hori S."/>
            <person name="Arai W."/>
            <person name="Tsubouchi T."/>
            <person name="Morono Y."/>
            <person name="Uchiyama I."/>
            <person name="Ito T."/>
            <person name="Fujiyama A."/>
            <person name="Inagaki F."/>
            <person name="Takami H."/>
        </authorList>
    </citation>
    <scope>NUCLEOTIDE SEQUENCE</scope>
    <source>
        <strain evidence="1">Expedition CK06-06</strain>
    </source>
</reference>
<name>X1B301_9ZZZZ</name>
<protein>
    <submittedName>
        <fullName evidence="1">Uncharacterized protein</fullName>
    </submittedName>
</protein>
<dbReference type="AlphaFoldDB" id="X1B301"/>
<sequence length="71" mass="8492">MNEIILDEGKYKFYIKDHVLCCDRYGEAWRDFVGDNAVYILFNECLELKQRLSKVEDSLLKMETLWKNAII</sequence>
<accession>X1B301</accession>
<evidence type="ECO:0000313" key="1">
    <source>
        <dbReference type="EMBL" id="GAG89365.1"/>
    </source>
</evidence>